<dbReference type="InterPro" id="IPR026487">
    <property type="entry name" value="CHP04141"/>
</dbReference>
<dbReference type="OrthoDB" id="3323334at2"/>
<evidence type="ECO:0000313" key="2">
    <source>
        <dbReference type="Proteomes" id="UP000198582"/>
    </source>
</evidence>
<keyword evidence="2" id="KW-1185">Reference proteome</keyword>
<dbReference type="RefSeq" id="WP_091616951.1">
    <property type="nucleotide sequence ID" value="NZ_FOEF01000004.1"/>
</dbReference>
<accession>A0A1H8VY63</accession>
<gene>
    <name evidence="1" type="ORF">SAMN04489732_104380</name>
</gene>
<name>A0A1H8VY63_9PSEU</name>
<dbReference type="Pfam" id="PF19614">
    <property type="entry name" value="DUF6119"/>
    <property type="match status" value="1"/>
</dbReference>
<dbReference type="STRING" id="394193.SAMN04489732_104380"/>
<proteinExistence type="predicted"/>
<organism evidence="1 2">
    <name type="scientific">Amycolatopsis saalfeldensis</name>
    <dbReference type="NCBI Taxonomy" id="394193"/>
    <lineage>
        <taxon>Bacteria</taxon>
        <taxon>Bacillati</taxon>
        <taxon>Actinomycetota</taxon>
        <taxon>Actinomycetes</taxon>
        <taxon>Pseudonocardiales</taxon>
        <taxon>Pseudonocardiaceae</taxon>
        <taxon>Amycolatopsis</taxon>
    </lineage>
</organism>
<dbReference type="EMBL" id="FOEF01000004">
    <property type="protein sequence ID" value="SEP20213.1"/>
    <property type="molecule type" value="Genomic_DNA"/>
</dbReference>
<protein>
    <submittedName>
        <fullName evidence="1">Sporadically distributed protein, TIGR04141 family</fullName>
    </submittedName>
</protein>
<dbReference type="NCBIfam" id="TIGR04141">
    <property type="entry name" value="TIGR04141 family sporadically distributed protein"/>
    <property type="match status" value="1"/>
</dbReference>
<sequence length="557" mass="61122">MPALPSPSKPVSLFRLDGTAAEHDLLVSLTPEQVTTDLPVDLSGTAARLVAGTFRTEMPQWVPHAAALTGNRLELPSTLPFAVLLVPRPPWTYAVAWGAGHLVLNDEYVEQGFGLLFGIRRLDPFDLGLVASAALDVSARATQISIPGGGELSAFRLEPYGDLVNRLAGSADLTDLTYGRVTGKRYRIRVGNSLWAPLAKEPDAFLADLDAVGAVVDEPDAESALRFVAQTRPLERHHRLVPTLEQRLAEALDGENAGPLGLTWPGAAVHDAENAGSFRITGLGAGGPLHVEARLELEHLTARLAEIPVERRVKALRAGRVVTCADEAGEQETGTPLPVARWLVFETTIDHVRYVFHQGRWYRIGETYVEQMRAQVADLLSRKYIWPDVTWRPSGESDDENRYCHRVAEEPGFLCLDRDFATTPLHPRFELCDLLGPDDELIHVKWLGRATAASHLYTQALVSAEALHDEPEALAQLAAKVSAADPDRVLAEAPRTVVLAAAGRAWHVDELFTLSQIALLRLDRSVRGLQATLRFADIPYVPKRTARAQPATRRRKR</sequence>
<reference evidence="1 2" key="1">
    <citation type="submission" date="2016-10" db="EMBL/GenBank/DDBJ databases">
        <authorList>
            <person name="de Groot N.N."/>
        </authorList>
    </citation>
    <scope>NUCLEOTIDE SEQUENCE [LARGE SCALE GENOMIC DNA]</scope>
    <source>
        <strain evidence="1 2">DSM 44993</strain>
    </source>
</reference>
<evidence type="ECO:0000313" key="1">
    <source>
        <dbReference type="EMBL" id="SEP20213.1"/>
    </source>
</evidence>
<dbReference type="AlphaFoldDB" id="A0A1H8VY63"/>
<dbReference type="Proteomes" id="UP000198582">
    <property type="component" value="Unassembled WGS sequence"/>
</dbReference>